<dbReference type="SUPFAM" id="SSF52047">
    <property type="entry name" value="RNI-like"/>
    <property type="match status" value="1"/>
</dbReference>
<evidence type="ECO:0000313" key="1">
    <source>
        <dbReference type="EMBL" id="KAJ8652884.1"/>
    </source>
</evidence>
<comment type="caution">
    <text evidence="1">The sequence shown here is derived from an EMBL/GenBank/DDBJ whole genome shotgun (WGS) entry which is preliminary data.</text>
</comment>
<proteinExistence type="predicted"/>
<reference evidence="1 2" key="1">
    <citation type="submission" date="2023-03" db="EMBL/GenBank/DDBJ databases">
        <title>Genome sequence of Lichtheimia ornata CBS 291.66.</title>
        <authorList>
            <person name="Mohabir J.T."/>
            <person name="Shea T.P."/>
            <person name="Kurbessoian T."/>
            <person name="Berby B."/>
            <person name="Fontaine J."/>
            <person name="Livny J."/>
            <person name="Gnirke A."/>
            <person name="Stajich J.E."/>
            <person name="Cuomo C.A."/>
        </authorList>
    </citation>
    <scope>NUCLEOTIDE SEQUENCE [LARGE SCALE GENOMIC DNA]</scope>
    <source>
        <strain evidence="1">CBS 291.66</strain>
    </source>
</reference>
<keyword evidence="2" id="KW-1185">Reference proteome</keyword>
<protein>
    <recommendedName>
        <fullName evidence="3">F-box domain-containing protein</fullName>
    </recommendedName>
</protein>
<dbReference type="GeneID" id="83218885"/>
<dbReference type="SUPFAM" id="SSF48452">
    <property type="entry name" value="TPR-like"/>
    <property type="match status" value="1"/>
</dbReference>
<dbReference type="EMBL" id="JARTCD010000091">
    <property type="protein sequence ID" value="KAJ8652884.1"/>
    <property type="molecule type" value="Genomic_DNA"/>
</dbReference>
<dbReference type="AlphaFoldDB" id="A0AAD7USQ8"/>
<dbReference type="Gene3D" id="3.80.10.10">
    <property type="entry name" value="Ribonuclease Inhibitor"/>
    <property type="match status" value="1"/>
</dbReference>
<evidence type="ECO:0008006" key="3">
    <source>
        <dbReference type="Google" id="ProtNLM"/>
    </source>
</evidence>
<dbReference type="RefSeq" id="XP_058337798.1">
    <property type="nucleotide sequence ID" value="XM_058491451.1"/>
</dbReference>
<dbReference type="InterPro" id="IPR011990">
    <property type="entry name" value="TPR-like_helical_dom_sf"/>
</dbReference>
<evidence type="ECO:0000313" key="2">
    <source>
        <dbReference type="Proteomes" id="UP001234581"/>
    </source>
</evidence>
<dbReference type="InterPro" id="IPR032675">
    <property type="entry name" value="LRR_dom_sf"/>
</dbReference>
<organism evidence="1 2">
    <name type="scientific">Lichtheimia ornata</name>
    <dbReference type="NCBI Taxonomy" id="688661"/>
    <lineage>
        <taxon>Eukaryota</taxon>
        <taxon>Fungi</taxon>
        <taxon>Fungi incertae sedis</taxon>
        <taxon>Mucoromycota</taxon>
        <taxon>Mucoromycotina</taxon>
        <taxon>Mucoromycetes</taxon>
        <taxon>Mucorales</taxon>
        <taxon>Lichtheimiaceae</taxon>
        <taxon>Lichtheimia</taxon>
    </lineage>
</organism>
<gene>
    <name evidence="1" type="ORF">O0I10_011484</name>
</gene>
<accession>A0AAD7USQ8</accession>
<name>A0AAD7USQ8_9FUNG</name>
<dbReference type="Proteomes" id="UP001234581">
    <property type="component" value="Unassembled WGS sequence"/>
</dbReference>
<sequence length="501" mass="55978">MFNFIDLYDYPDVTIEHGDCIDLIATITWDLKQCSKTFVQLLHDRATAFASCAQFDLAQRDATAMRVIDPSSPLGYLCGGFICGIQGRQRAAVDMYDKGLRSVPWDDPGYILLEKARHEAKRLDSKRIDFISQLPMDVVTKNIVPRILDHESSSSLLLQQVSKVWQERVLLGTSSGMGFVQREQEESVTVLHIEETVALPSSILIERFKAVGDTLSHLTLHFEQGARPETPLSLYEILITCPNLSYLDAECLDVAITTTTTTATATATYPKMTALHVYDSLTPIKAHEMDTLLSRFPSLISLTAHPCQASSPLTNVLHLCPQLQSLVYVGDEVFTYPAHHVDYNIQPTTQHNNTGIRALSIGDNSGDYSLDNIMKTLLQHSTSLETLYIDATFSGSSLLLDIVEKEDIVFERMKGLRLFLGANENDTLRLVRWMFQHAPFLEYVELGGSSVYHALFETTFSFPNLSSIELYLDTLDPSLVSKLKERLPNVTCIGEDGVIQS</sequence>